<evidence type="ECO:0000313" key="2">
    <source>
        <dbReference type="Proteomes" id="UP000235584"/>
    </source>
</evidence>
<reference evidence="1 2" key="1">
    <citation type="submission" date="2018-01" db="EMBL/GenBank/DDBJ databases">
        <title>Complete genome sequence of Bacteriovorax stolpii DSM12778.</title>
        <authorList>
            <person name="Tang B."/>
            <person name="Chang J."/>
        </authorList>
    </citation>
    <scope>NUCLEOTIDE SEQUENCE [LARGE SCALE GENOMIC DNA]</scope>
    <source>
        <strain evidence="1 2">DSM 12778</strain>
    </source>
</reference>
<name>A0A2K9NX63_BACTC</name>
<dbReference type="EMBL" id="CP025704">
    <property type="protein sequence ID" value="AUO00108.1"/>
    <property type="molecule type" value="Genomic_DNA"/>
</dbReference>
<keyword evidence="2" id="KW-1185">Reference proteome</keyword>
<proteinExistence type="predicted"/>
<organism evidence="1 2">
    <name type="scientific">Bacteriovorax stolpii</name>
    <name type="common">Bdellovibrio stolpii</name>
    <dbReference type="NCBI Taxonomy" id="960"/>
    <lineage>
        <taxon>Bacteria</taxon>
        <taxon>Pseudomonadati</taxon>
        <taxon>Bdellovibrionota</taxon>
        <taxon>Bacteriovoracia</taxon>
        <taxon>Bacteriovoracales</taxon>
        <taxon>Bacteriovoracaceae</taxon>
        <taxon>Bacteriovorax</taxon>
    </lineage>
</organism>
<accession>A0A2K9NX63</accession>
<dbReference type="AlphaFoldDB" id="A0A2K9NX63"/>
<gene>
    <name evidence="1" type="ORF">C0V70_18750</name>
</gene>
<sequence>MKTTLAVFALALTLSTSAFAGDRLVYTVKGHEVLTLKKISKTRFTKISQVVTGQASLDYITAKGTKNLSSQEINEASEELVSLEVTGKNVVRLIDIKENINKEIPATVSTSLFGSVKAITVSAQTMEGLYAASMKKSGLDTLRNLRLLGGAISSSIVSTDMTCAADGDLLICQQDQTLTLLAQ</sequence>
<dbReference type="KEGG" id="bsto:C0V70_18750"/>
<dbReference type="RefSeq" id="WP_102245395.1">
    <property type="nucleotide sequence ID" value="NZ_CP025704.1"/>
</dbReference>
<dbReference type="Proteomes" id="UP000235584">
    <property type="component" value="Chromosome"/>
</dbReference>
<evidence type="ECO:0000313" key="1">
    <source>
        <dbReference type="EMBL" id="AUO00108.1"/>
    </source>
</evidence>
<protein>
    <submittedName>
        <fullName evidence="1">Uncharacterized protein</fullName>
    </submittedName>
</protein>